<dbReference type="EMBL" id="BQNB010010060">
    <property type="protein sequence ID" value="GJS72167.1"/>
    <property type="molecule type" value="Genomic_DNA"/>
</dbReference>
<comment type="caution">
    <text evidence="1">The sequence shown here is derived from an EMBL/GenBank/DDBJ whole genome shotgun (WGS) entry which is preliminary data.</text>
</comment>
<accession>A0ABQ4Y449</accession>
<gene>
    <name evidence="1" type="ORF">Tco_0705008</name>
</gene>
<evidence type="ECO:0000313" key="2">
    <source>
        <dbReference type="Proteomes" id="UP001151760"/>
    </source>
</evidence>
<protein>
    <recommendedName>
        <fullName evidence="3">Retrovirus-related Pol polyprotein from transposon TNT 1-94</fullName>
    </recommendedName>
</protein>
<proteinExistence type="predicted"/>
<reference evidence="1" key="2">
    <citation type="submission" date="2022-01" db="EMBL/GenBank/DDBJ databases">
        <authorList>
            <person name="Yamashiro T."/>
            <person name="Shiraishi A."/>
            <person name="Satake H."/>
            <person name="Nakayama K."/>
        </authorList>
    </citation>
    <scope>NUCLEOTIDE SEQUENCE</scope>
</reference>
<sequence>MNTFERFMSNPGREHWEAVKWLLRYLKGTSKATLCFNRKKVILKGFSDSDYKGCLDFGKSTTSYVFIAVGIAVSWRSRLKKCVVMSTTKAKYMAIEEAGKELVWLKNFLKELDKAQTYSVLYCDNQSAIHLVKNLVFHG</sequence>
<organism evidence="1 2">
    <name type="scientific">Tanacetum coccineum</name>
    <dbReference type="NCBI Taxonomy" id="301880"/>
    <lineage>
        <taxon>Eukaryota</taxon>
        <taxon>Viridiplantae</taxon>
        <taxon>Streptophyta</taxon>
        <taxon>Embryophyta</taxon>
        <taxon>Tracheophyta</taxon>
        <taxon>Spermatophyta</taxon>
        <taxon>Magnoliopsida</taxon>
        <taxon>eudicotyledons</taxon>
        <taxon>Gunneridae</taxon>
        <taxon>Pentapetalae</taxon>
        <taxon>asterids</taxon>
        <taxon>campanulids</taxon>
        <taxon>Asterales</taxon>
        <taxon>Asteraceae</taxon>
        <taxon>Asteroideae</taxon>
        <taxon>Anthemideae</taxon>
        <taxon>Anthemidinae</taxon>
        <taxon>Tanacetum</taxon>
    </lineage>
</organism>
<keyword evidence="2" id="KW-1185">Reference proteome</keyword>
<dbReference type="CDD" id="cd09272">
    <property type="entry name" value="RNase_HI_RT_Ty1"/>
    <property type="match status" value="1"/>
</dbReference>
<reference evidence="1" key="1">
    <citation type="journal article" date="2022" name="Int. J. Mol. Sci.">
        <title>Draft Genome of Tanacetum Coccineum: Genomic Comparison of Closely Related Tanacetum-Family Plants.</title>
        <authorList>
            <person name="Yamashiro T."/>
            <person name="Shiraishi A."/>
            <person name="Nakayama K."/>
            <person name="Satake H."/>
        </authorList>
    </citation>
    <scope>NUCLEOTIDE SEQUENCE</scope>
</reference>
<evidence type="ECO:0008006" key="3">
    <source>
        <dbReference type="Google" id="ProtNLM"/>
    </source>
</evidence>
<dbReference type="PANTHER" id="PTHR11439:SF467">
    <property type="entry name" value="INTEGRASE CATALYTIC DOMAIN-CONTAINING PROTEIN"/>
    <property type="match status" value="1"/>
</dbReference>
<dbReference type="Proteomes" id="UP001151760">
    <property type="component" value="Unassembled WGS sequence"/>
</dbReference>
<dbReference type="PANTHER" id="PTHR11439">
    <property type="entry name" value="GAG-POL-RELATED RETROTRANSPOSON"/>
    <property type="match status" value="1"/>
</dbReference>
<evidence type="ECO:0000313" key="1">
    <source>
        <dbReference type="EMBL" id="GJS72167.1"/>
    </source>
</evidence>
<name>A0ABQ4Y449_9ASTR</name>